<evidence type="ECO:0000256" key="6">
    <source>
        <dbReference type="ARBA" id="ARBA00023077"/>
    </source>
</evidence>
<evidence type="ECO:0000256" key="10">
    <source>
        <dbReference type="PROSITE-ProRule" id="PRU01360"/>
    </source>
</evidence>
<comment type="caution">
    <text evidence="15">The sequence shown here is derived from an EMBL/GenBank/DDBJ whole genome shotgun (WGS) entry which is preliminary data.</text>
</comment>
<dbReference type="PANTHER" id="PTHR30069">
    <property type="entry name" value="TONB-DEPENDENT OUTER MEMBRANE RECEPTOR"/>
    <property type="match status" value="1"/>
</dbReference>
<dbReference type="InterPro" id="IPR012910">
    <property type="entry name" value="Plug_dom"/>
</dbReference>
<gene>
    <name evidence="15" type="ORF">GMD11_05435</name>
    <name evidence="16" type="ORF">GMD18_05080</name>
</gene>
<feature type="chain" id="PRO_5031128168" evidence="12">
    <location>
        <begin position="27"/>
        <end position="614"/>
    </location>
</feature>
<evidence type="ECO:0000256" key="9">
    <source>
        <dbReference type="ARBA" id="ARBA00023237"/>
    </source>
</evidence>
<evidence type="ECO:0000313" key="17">
    <source>
        <dbReference type="Proteomes" id="UP000443070"/>
    </source>
</evidence>
<dbReference type="GO" id="GO:0044718">
    <property type="term" value="P:siderophore transmembrane transport"/>
    <property type="evidence" value="ECO:0007669"/>
    <property type="project" value="TreeGrafter"/>
</dbReference>
<dbReference type="SUPFAM" id="SSF56935">
    <property type="entry name" value="Porins"/>
    <property type="match status" value="1"/>
</dbReference>
<dbReference type="Proteomes" id="UP000443070">
    <property type="component" value="Unassembled WGS sequence"/>
</dbReference>
<keyword evidence="9 10" id="KW-0998">Cell outer membrane</keyword>
<comment type="similarity">
    <text evidence="10 11">Belongs to the TonB-dependent receptor family.</text>
</comment>
<dbReference type="Gene3D" id="2.170.130.10">
    <property type="entry name" value="TonB-dependent receptor, plug domain"/>
    <property type="match status" value="1"/>
</dbReference>
<keyword evidence="2 10" id="KW-0813">Transport</keyword>
<organism evidence="15 18">
    <name type="scientific">Phascolarctobacterium faecium</name>
    <dbReference type="NCBI Taxonomy" id="33025"/>
    <lineage>
        <taxon>Bacteria</taxon>
        <taxon>Bacillati</taxon>
        <taxon>Bacillota</taxon>
        <taxon>Negativicutes</taxon>
        <taxon>Acidaminococcales</taxon>
        <taxon>Acidaminococcaceae</taxon>
        <taxon>Phascolarctobacterium</taxon>
    </lineage>
</organism>
<dbReference type="InterPro" id="IPR000531">
    <property type="entry name" value="Beta-barrel_TonB"/>
</dbReference>
<evidence type="ECO:0000256" key="12">
    <source>
        <dbReference type="SAM" id="SignalP"/>
    </source>
</evidence>
<name>A0A7X2XFK5_9FIRM</name>
<evidence type="ECO:0000256" key="11">
    <source>
        <dbReference type="RuleBase" id="RU003357"/>
    </source>
</evidence>
<feature type="signal peptide" evidence="12">
    <location>
        <begin position="1"/>
        <end position="26"/>
    </location>
</feature>
<accession>A0A7X2XFK5</accession>
<keyword evidence="6 11" id="KW-0798">TonB box</keyword>
<dbReference type="Pfam" id="PF00593">
    <property type="entry name" value="TonB_dep_Rec_b-barrel"/>
    <property type="match status" value="1"/>
</dbReference>
<dbReference type="RefSeq" id="WP_155163837.1">
    <property type="nucleotide sequence ID" value="NZ_JBKYII010000001.1"/>
</dbReference>
<keyword evidence="5 12" id="KW-0732">Signal</keyword>
<dbReference type="Pfam" id="PF07715">
    <property type="entry name" value="Plug"/>
    <property type="match status" value="1"/>
</dbReference>
<dbReference type="Proteomes" id="UP000484547">
    <property type="component" value="Unassembled WGS sequence"/>
</dbReference>
<keyword evidence="4 10" id="KW-0812">Transmembrane</keyword>
<evidence type="ECO:0000256" key="7">
    <source>
        <dbReference type="ARBA" id="ARBA00023136"/>
    </source>
</evidence>
<dbReference type="EMBL" id="WNBW01000002">
    <property type="protein sequence ID" value="MTU03774.1"/>
    <property type="molecule type" value="Genomic_DNA"/>
</dbReference>
<dbReference type="PANTHER" id="PTHR30069:SF29">
    <property type="entry name" value="HEMOGLOBIN AND HEMOGLOBIN-HAPTOGLOBIN-BINDING PROTEIN 1-RELATED"/>
    <property type="match status" value="1"/>
</dbReference>
<dbReference type="GO" id="GO:0009279">
    <property type="term" value="C:cell outer membrane"/>
    <property type="evidence" value="ECO:0007669"/>
    <property type="project" value="UniProtKB-SubCell"/>
</dbReference>
<dbReference type="AlphaFoldDB" id="A0A7X2XFK5"/>
<reference evidence="17 18" key="1">
    <citation type="journal article" date="2019" name="Nat. Med.">
        <title>A library of human gut bacterial isolates paired with longitudinal multiomics data enables mechanistic microbiome research.</title>
        <authorList>
            <person name="Poyet M."/>
            <person name="Groussin M."/>
            <person name="Gibbons S.M."/>
            <person name="Avila-Pacheco J."/>
            <person name="Jiang X."/>
            <person name="Kearney S.M."/>
            <person name="Perrotta A.R."/>
            <person name="Berdy B."/>
            <person name="Zhao S."/>
            <person name="Lieberman T.D."/>
            <person name="Swanson P.K."/>
            <person name="Smith M."/>
            <person name="Roesemann S."/>
            <person name="Alexander J.E."/>
            <person name="Rich S.A."/>
            <person name="Livny J."/>
            <person name="Vlamakis H."/>
            <person name="Clish C."/>
            <person name="Bullock K."/>
            <person name="Deik A."/>
            <person name="Scott J."/>
            <person name="Pierce K.A."/>
            <person name="Xavier R.J."/>
            <person name="Alm E.J."/>
        </authorList>
    </citation>
    <scope>NUCLEOTIDE SEQUENCE [LARGE SCALE GENOMIC DNA]</scope>
    <source>
        <strain evidence="15 18">BIOML-A13</strain>
        <strain evidence="16 17">BIOML-A3</strain>
    </source>
</reference>
<evidence type="ECO:0000256" key="8">
    <source>
        <dbReference type="ARBA" id="ARBA00023170"/>
    </source>
</evidence>
<keyword evidence="17" id="KW-1185">Reference proteome</keyword>
<dbReference type="InterPro" id="IPR039426">
    <property type="entry name" value="TonB-dep_rcpt-like"/>
</dbReference>
<evidence type="ECO:0000313" key="16">
    <source>
        <dbReference type="EMBL" id="MTU03774.1"/>
    </source>
</evidence>
<evidence type="ECO:0000313" key="18">
    <source>
        <dbReference type="Proteomes" id="UP000484547"/>
    </source>
</evidence>
<evidence type="ECO:0000259" key="13">
    <source>
        <dbReference type="Pfam" id="PF00593"/>
    </source>
</evidence>
<sequence>MQKFSKKSSLALTLCILSAISSSGYAAEKDSLHQYNLDEYVVTATRTALTQKEVPQSVEVITKDDIQNVGAISVRDVLKTATNLHIDDGGGGHGDQFTIRGSVTNDILILVNGRRIAGENIYPNGSSNTRILDRLNLSNVERIEIVRGPGGALYGSDAQGGVINIITKKSEKPEFIIGMTSGSREMSNYYHWDTGRDNKFSAVLDANFSKLRNFEGKAAGFTYGPKQSYTLDMDYDMDTKNRLNLVLDYDKENLQYQGTSSISKRIQNRKTAALTYEGESTNSKYSLTSTYSQFENETSDKKYKFWNVEARDSIQTAANNKVTFGTEFRVTEGSAYVASGSDRAEQYALYVQDEYRAGSKLLLIPSIRYDHHDSFGSHTSPNLGATYFIDDNSRFKANYGSAYRSPSVDELYGDFSHGGMFTVYGNPDLKPEKTRGYEFSYEHEFNDDTSTKVTYFKNKKKDAISMVELPGGGMFKDRRFVNIDRTSSEGIEFEVKHNLGNGFMLSGNYNWLDAKDESTGERLSYSARNTYVAKLQWTEPVHKEWSVTAWNKWYTDYHDGSTDSNSGNTFNFVVNKRWGDKYRVFAGIDNVFNKEISELSYYGRLWRVGAEMKF</sequence>
<keyword evidence="7 10" id="KW-0472">Membrane</keyword>
<proteinExistence type="inferred from homology"/>
<dbReference type="OrthoDB" id="101167at2"/>
<dbReference type="GO" id="GO:0015344">
    <property type="term" value="F:siderophore uptake transmembrane transporter activity"/>
    <property type="evidence" value="ECO:0007669"/>
    <property type="project" value="TreeGrafter"/>
</dbReference>
<evidence type="ECO:0000259" key="14">
    <source>
        <dbReference type="Pfam" id="PF07715"/>
    </source>
</evidence>
<dbReference type="InterPro" id="IPR037066">
    <property type="entry name" value="Plug_dom_sf"/>
</dbReference>
<dbReference type="EMBL" id="WNBM01000002">
    <property type="protein sequence ID" value="MTT75712.1"/>
    <property type="molecule type" value="Genomic_DNA"/>
</dbReference>
<keyword evidence="8 15" id="KW-0675">Receptor</keyword>
<dbReference type="Gene3D" id="2.40.170.20">
    <property type="entry name" value="TonB-dependent receptor, beta-barrel domain"/>
    <property type="match status" value="1"/>
</dbReference>
<feature type="domain" description="TonB-dependent receptor plug" evidence="14">
    <location>
        <begin position="51"/>
        <end position="162"/>
    </location>
</feature>
<comment type="subcellular location">
    <subcellularLocation>
        <location evidence="1 10">Cell outer membrane</location>
        <topology evidence="1 10">Multi-pass membrane protein</topology>
    </subcellularLocation>
</comment>
<protein>
    <submittedName>
        <fullName evidence="15">TonB-dependent receptor</fullName>
    </submittedName>
</protein>
<evidence type="ECO:0000256" key="5">
    <source>
        <dbReference type="ARBA" id="ARBA00022729"/>
    </source>
</evidence>
<feature type="domain" description="TonB-dependent receptor-like beta-barrel" evidence="13">
    <location>
        <begin position="187"/>
        <end position="591"/>
    </location>
</feature>
<evidence type="ECO:0000313" key="15">
    <source>
        <dbReference type="EMBL" id="MTT75712.1"/>
    </source>
</evidence>
<dbReference type="PROSITE" id="PS52016">
    <property type="entry name" value="TONB_DEPENDENT_REC_3"/>
    <property type="match status" value="1"/>
</dbReference>
<evidence type="ECO:0000256" key="2">
    <source>
        <dbReference type="ARBA" id="ARBA00022448"/>
    </source>
</evidence>
<dbReference type="CDD" id="cd01347">
    <property type="entry name" value="ligand_gated_channel"/>
    <property type="match status" value="1"/>
</dbReference>
<evidence type="ECO:0000256" key="4">
    <source>
        <dbReference type="ARBA" id="ARBA00022692"/>
    </source>
</evidence>
<keyword evidence="3 10" id="KW-1134">Transmembrane beta strand</keyword>
<dbReference type="InterPro" id="IPR036942">
    <property type="entry name" value="Beta-barrel_TonB_sf"/>
</dbReference>
<evidence type="ECO:0000256" key="1">
    <source>
        <dbReference type="ARBA" id="ARBA00004571"/>
    </source>
</evidence>
<evidence type="ECO:0000256" key="3">
    <source>
        <dbReference type="ARBA" id="ARBA00022452"/>
    </source>
</evidence>